<dbReference type="Proteomes" id="UP000461730">
    <property type="component" value="Unassembled WGS sequence"/>
</dbReference>
<organism evidence="1 2">
    <name type="scientific">Chitinophaga tropicalis</name>
    <dbReference type="NCBI Taxonomy" id="2683588"/>
    <lineage>
        <taxon>Bacteria</taxon>
        <taxon>Pseudomonadati</taxon>
        <taxon>Bacteroidota</taxon>
        <taxon>Chitinophagia</taxon>
        <taxon>Chitinophagales</taxon>
        <taxon>Chitinophagaceae</taxon>
        <taxon>Chitinophaga</taxon>
    </lineage>
</organism>
<evidence type="ECO:0000313" key="2">
    <source>
        <dbReference type="Proteomes" id="UP000461730"/>
    </source>
</evidence>
<name>A0A7K1U3C3_9BACT</name>
<accession>A0A7K1U3C3</accession>
<dbReference type="AlphaFoldDB" id="A0A7K1U3C3"/>
<keyword evidence="2" id="KW-1185">Reference proteome</keyword>
<comment type="caution">
    <text evidence="1">The sequence shown here is derived from an EMBL/GenBank/DDBJ whole genome shotgun (WGS) entry which is preliminary data.</text>
</comment>
<sequence length="168" mass="18129">MKKLLFGAVAIAALMTSCSKDDAKNAGSFTYDGKSYVTNYGVFSVYGTEETEILLTDKEITATSLADTTMRINGVDIALQLPAITPGTYTFYNRDVDTVEFDATKHFNYAAVAINYKLSSDEEAPEATKGTVTISKSGDNYAVSYSLEVGARKLVGSYNGPLKRAPNQ</sequence>
<proteinExistence type="predicted"/>
<dbReference type="PROSITE" id="PS51257">
    <property type="entry name" value="PROKAR_LIPOPROTEIN"/>
    <property type="match status" value="1"/>
</dbReference>
<gene>
    <name evidence="1" type="ORF">GO493_11375</name>
</gene>
<reference evidence="1 2" key="1">
    <citation type="submission" date="2019-12" db="EMBL/GenBank/DDBJ databases">
        <title>Chitinophaga sp. strain ysch24 (GDMCC 1.1355), whole genome shotgun sequence.</title>
        <authorList>
            <person name="Zhang X."/>
        </authorList>
    </citation>
    <scope>NUCLEOTIDE SEQUENCE [LARGE SCALE GENOMIC DNA]</scope>
    <source>
        <strain evidence="2">ysch24</strain>
    </source>
</reference>
<protein>
    <submittedName>
        <fullName evidence="1">Uncharacterized protein</fullName>
    </submittedName>
</protein>
<evidence type="ECO:0000313" key="1">
    <source>
        <dbReference type="EMBL" id="MVT08863.1"/>
    </source>
</evidence>
<dbReference type="EMBL" id="WRXN01000004">
    <property type="protein sequence ID" value="MVT08863.1"/>
    <property type="molecule type" value="Genomic_DNA"/>
</dbReference>
<dbReference type="RefSeq" id="WP_157306283.1">
    <property type="nucleotide sequence ID" value="NZ_WRXN01000004.1"/>
</dbReference>